<name>A0ABP0UU30_9BRYO</name>
<dbReference type="EMBL" id="OZ019898">
    <property type="protein sequence ID" value="CAK9230014.1"/>
    <property type="molecule type" value="Genomic_DNA"/>
</dbReference>
<keyword evidence="2" id="KW-1185">Reference proteome</keyword>
<reference evidence="1" key="1">
    <citation type="submission" date="2024-02" db="EMBL/GenBank/DDBJ databases">
        <authorList>
            <consortium name="ELIXIR-Norway"/>
            <consortium name="Elixir Norway"/>
        </authorList>
    </citation>
    <scope>NUCLEOTIDE SEQUENCE</scope>
</reference>
<organism evidence="1 2">
    <name type="scientific">Sphagnum troendelagicum</name>
    <dbReference type="NCBI Taxonomy" id="128251"/>
    <lineage>
        <taxon>Eukaryota</taxon>
        <taxon>Viridiplantae</taxon>
        <taxon>Streptophyta</taxon>
        <taxon>Embryophyta</taxon>
        <taxon>Bryophyta</taxon>
        <taxon>Sphagnophytina</taxon>
        <taxon>Sphagnopsida</taxon>
        <taxon>Sphagnales</taxon>
        <taxon>Sphagnaceae</taxon>
        <taxon>Sphagnum</taxon>
    </lineage>
</organism>
<evidence type="ECO:0000313" key="2">
    <source>
        <dbReference type="Proteomes" id="UP001497512"/>
    </source>
</evidence>
<dbReference type="Proteomes" id="UP001497512">
    <property type="component" value="Chromosome 6"/>
</dbReference>
<accession>A0ABP0UU30</accession>
<sequence>MAPLPPSTLLLRKKQKGSSAVMLLASTNPPTQQLVRFYCDVALLQKAMAQSDCVSQLSIVKRKKLARHCQVAIQN</sequence>
<evidence type="ECO:0000313" key="1">
    <source>
        <dbReference type="EMBL" id="CAK9230014.1"/>
    </source>
</evidence>
<gene>
    <name evidence="1" type="ORF">CSSPTR1EN2_LOCUS20021</name>
</gene>
<proteinExistence type="predicted"/>
<protein>
    <submittedName>
        <fullName evidence="1">Uncharacterized protein</fullName>
    </submittedName>
</protein>